<protein>
    <submittedName>
        <fullName evidence="2">Uncharacterized protein</fullName>
    </submittedName>
</protein>
<evidence type="ECO:0000256" key="1">
    <source>
        <dbReference type="SAM" id="MobiDB-lite"/>
    </source>
</evidence>
<evidence type="ECO:0000313" key="2">
    <source>
        <dbReference type="EMBL" id="KMM69398.1"/>
    </source>
</evidence>
<evidence type="ECO:0000313" key="3">
    <source>
        <dbReference type="Proteomes" id="UP000054567"/>
    </source>
</evidence>
<dbReference type="Proteomes" id="UP000054567">
    <property type="component" value="Unassembled WGS sequence"/>
</dbReference>
<accession>A0A0J6FGH9</accession>
<reference evidence="3" key="2">
    <citation type="journal article" date="2009" name="Genome Res.">
        <title>Comparative genomic analyses of the human fungal pathogens Coccidioides and their relatives.</title>
        <authorList>
            <person name="Sharpton T.J."/>
            <person name="Stajich J.E."/>
            <person name="Rounsley S.D."/>
            <person name="Gardner M.J."/>
            <person name="Wortman J.R."/>
            <person name="Jordar V.S."/>
            <person name="Maiti R."/>
            <person name="Kodira C.D."/>
            <person name="Neafsey D.E."/>
            <person name="Zeng Q."/>
            <person name="Hung C.-Y."/>
            <person name="McMahan C."/>
            <person name="Muszewska A."/>
            <person name="Grynberg M."/>
            <person name="Mandel M.A."/>
            <person name="Kellner E.M."/>
            <person name="Barker B.M."/>
            <person name="Galgiani J.N."/>
            <person name="Orbach M.J."/>
            <person name="Kirkland T.N."/>
            <person name="Cole G.T."/>
            <person name="Henn M.R."/>
            <person name="Birren B.W."/>
            <person name="Taylor J.W."/>
        </authorList>
    </citation>
    <scope>NUCLEOTIDE SEQUENCE [LARGE SCALE GENOMIC DNA]</scope>
    <source>
        <strain evidence="3">RMSCC 3488</strain>
    </source>
</reference>
<feature type="region of interest" description="Disordered" evidence="1">
    <location>
        <begin position="1"/>
        <end position="114"/>
    </location>
</feature>
<sequence length="114" mass="12007">MALNSESSSKGKGALVECRSSTQAASSTDSGGKGTAVESRSLTETASSTNHKGKGKGKSKTSNSTSSSHGPKQPSKVRKPQRKSTTTKSRNIQRRIGFVGPKNMIVVQPHRSIH</sequence>
<feature type="compositionally biased region" description="Low complexity" evidence="1">
    <location>
        <begin position="60"/>
        <end position="70"/>
    </location>
</feature>
<dbReference type="AlphaFoldDB" id="A0A0J6FGH9"/>
<reference evidence="3" key="3">
    <citation type="journal article" date="2010" name="Genome Res.">
        <title>Population genomic sequencing of Coccidioides fungi reveals recent hybridization and transposon control.</title>
        <authorList>
            <person name="Neafsey D.E."/>
            <person name="Barker B.M."/>
            <person name="Sharpton T.J."/>
            <person name="Stajich J.E."/>
            <person name="Park D.J."/>
            <person name="Whiston E."/>
            <person name="Hung C.-Y."/>
            <person name="McMahan C."/>
            <person name="White J."/>
            <person name="Sykes S."/>
            <person name="Heiman D."/>
            <person name="Young S."/>
            <person name="Zeng Q."/>
            <person name="Abouelleil A."/>
            <person name="Aftuck L."/>
            <person name="Bessette D."/>
            <person name="Brown A."/>
            <person name="FitzGerald M."/>
            <person name="Lui A."/>
            <person name="Macdonald J.P."/>
            <person name="Priest M."/>
            <person name="Orbach M.J."/>
            <person name="Galgiani J.N."/>
            <person name="Kirkland T.N."/>
            <person name="Cole G.T."/>
            <person name="Birren B.W."/>
            <person name="Henn M.R."/>
            <person name="Taylor J.W."/>
            <person name="Rounsley S.D."/>
        </authorList>
    </citation>
    <scope>NUCLEOTIDE SEQUENCE [LARGE SCALE GENOMIC DNA]</scope>
    <source>
        <strain evidence="3">RMSCC 3488</strain>
    </source>
</reference>
<feature type="compositionally biased region" description="Polar residues" evidence="1">
    <location>
        <begin position="19"/>
        <end position="30"/>
    </location>
</feature>
<name>A0A0J6FGH9_COCPO</name>
<dbReference type="EMBL" id="DS268111">
    <property type="protein sequence ID" value="KMM69398.1"/>
    <property type="molecule type" value="Genomic_DNA"/>
</dbReference>
<gene>
    <name evidence="2" type="ORF">CPAG_05714</name>
</gene>
<organism evidence="2 3">
    <name type="scientific">Coccidioides posadasii RMSCC 3488</name>
    <dbReference type="NCBI Taxonomy" id="454284"/>
    <lineage>
        <taxon>Eukaryota</taxon>
        <taxon>Fungi</taxon>
        <taxon>Dikarya</taxon>
        <taxon>Ascomycota</taxon>
        <taxon>Pezizomycotina</taxon>
        <taxon>Eurotiomycetes</taxon>
        <taxon>Eurotiomycetidae</taxon>
        <taxon>Onygenales</taxon>
        <taxon>Onygenaceae</taxon>
        <taxon>Coccidioides</taxon>
    </lineage>
</organism>
<proteinExistence type="predicted"/>
<dbReference type="VEuPathDB" id="FungiDB:CPAG_05714"/>
<reference evidence="2 3" key="1">
    <citation type="submission" date="2007-06" db="EMBL/GenBank/DDBJ databases">
        <title>The Genome Sequence of Coccidioides posadasii RMSCC_3488.</title>
        <authorList>
            <consortium name="Coccidioides Genome Resources Consortium"/>
            <consortium name="The Broad Institute Genome Sequencing Platform"/>
            <person name="Henn M.R."/>
            <person name="Sykes S."/>
            <person name="Young S."/>
            <person name="Jaffe D."/>
            <person name="Berlin A."/>
            <person name="Alvarez P."/>
            <person name="Butler J."/>
            <person name="Gnerre S."/>
            <person name="Grabherr M."/>
            <person name="Mauceli E."/>
            <person name="Brockman W."/>
            <person name="Kodira C."/>
            <person name="Alvarado L."/>
            <person name="Zeng Q."/>
            <person name="Crawford M."/>
            <person name="Antoine C."/>
            <person name="Devon K."/>
            <person name="Galgiani J."/>
            <person name="Orsborn K."/>
            <person name="Lewis M.L."/>
            <person name="Nusbaum C."/>
            <person name="Galagan J."/>
            <person name="Birren B."/>
        </authorList>
    </citation>
    <scope>NUCLEOTIDE SEQUENCE [LARGE SCALE GENOMIC DNA]</scope>
    <source>
        <strain evidence="2 3">RMSCC 3488</strain>
    </source>
</reference>
<feature type="compositionally biased region" description="Polar residues" evidence="1">
    <location>
        <begin position="1"/>
        <end position="10"/>
    </location>
</feature>